<proteinExistence type="predicted"/>
<evidence type="ECO:0000313" key="4">
    <source>
        <dbReference type="Proteomes" id="UP000664277"/>
    </source>
</evidence>
<sequence length="727" mass="80890">MTEKKYVVDSRPLCQGMRFVLTDAAHPRHVLKHGNHFLVLDASGLIPACNTLGYGYYRDDTRYLSQWEMYVDEVPLSLLSSRSDEGFAGTFFYTNAQTSILQQQKLTVLRELVLSDSVLEKITIENFHPTAVEFDLALLFQSDFADMFEVRGLNLPERGERMLPVGDAADGKLCLAYRCLDGVMFETTVECLSVRPNSIRDGRLTFRVSLLPRQSQTILIRVTTGSGGVCAGGDGDLDFATTLKRVQSGFEDFRSDLTMLETSQELFNLSVNRSLKDLYILRQSTPRGIGIGAGVPWYCAVFGRDSAITSLQLLPFAPILAKETLSVLAAYQGREDNTYKAEHPGRIMHELRLGELARLGKIPHGPYYGTVDATQLWVLLLARYYKWTGDLDFALSLYPALKAALDWLKLSLIEDQAGLGGYISYLRESPQGLENQGWKDSGDAVMHKDGRLAEPPIALCEPQGYLYQALTEISSLVRKVEGSDAAQQLLVLAEDLKARFVKDFWMEEEGFLALGLDRHGKQLQVISSNPGHCLAGGIVDQELGLRIAERIMRSDLHTEWGIRTLADSALSYNPISYHNGSIWPHDNSMIVEGLARLGRLDYVHELLHELFAVMLLQPDYRLPELYCGFDKSEAPINYPVSCSPQAWAAGSIFQLLASCLRMEPDAGAGFLRISEPALPAWLEEVNLTNLAVGKARLDLRFSYSSGSGSTSCQVLRKQGDIKVIIEC</sequence>
<feature type="domain" description="Mannosylglycerate hydrolase MGH1-like glycoside hydrolase" evidence="2">
    <location>
        <begin position="305"/>
        <end position="613"/>
    </location>
</feature>
<dbReference type="Proteomes" id="UP000664277">
    <property type="component" value="Unassembled WGS sequence"/>
</dbReference>
<dbReference type="InterPro" id="IPR054491">
    <property type="entry name" value="MGH1-like_GH"/>
</dbReference>
<evidence type="ECO:0000259" key="1">
    <source>
        <dbReference type="Pfam" id="PF14742"/>
    </source>
</evidence>
<dbReference type="Gene3D" id="1.50.10.10">
    <property type="match status" value="1"/>
</dbReference>
<dbReference type="Pfam" id="PF22422">
    <property type="entry name" value="MGH1-like_GH"/>
    <property type="match status" value="1"/>
</dbReference>
<dbReference type="AlphaFoldDB" id="A0A8J7TMB1"/>
<dbReference type="InterPro" id="IPR032856">
    <property type="entry name" value="GDE_N_bis"/>
</dbReference>
<reference evidence="3" key="1">
    <citation type="submission" date="2021-02" db="EMBL/GenBank/DDBJ databases">
        <title>Genome-Resolved Metagenomics of a Microbial Community Performing Photosynthetic Biological Nutrient Removal.</title>
        <authorList>
            <person name="Mcdaniel E.A."/>
        </authorList>
    </citation>
    <scope>NUCLEOTIDE SEQUENCE</scope>
    <source>
        <strain evidence="3">UWPOB_OBS1</strain>
    </source>
</reference>
<dbReference type="EMBL" id="JAFLCK010000028">
    <property type="protein sequence ID" value="MBN8661975.1"/>
    <property type="molecule type" value="Genomic_DNA"/>
</dbReference>
<dbReference type="Pfam" id="PF14742">
    <property type="entry name" value="GDE_N_bis"/>
    <property type="match status" value="1"/>
</dbReference>
<dbReference type="InterPro" id="IPR008928">
    <property type="entry name" value="6-hairpin_glycosidase_sf"/>
</dbReference>
<accession>A0A8J7TMB1</accession>
<dbReference type="SUPFAM" id="SSF48208">
    <property type="entry name" value="Six-hairpin glycosidases"/>
    <property type="match status" value="1"/>
</dbReference>
<dbReference type="GO" id="GO:0005975">
    <property type="term" value="P:carbohydrate metabolic process"/>
    <property type="evidence" value="ECO:0007669"/>
    <property type="project" value="InterPro"/>
</dbReference>
<gene>
    <name evidence="3" type="ORF">J0M35_16525</name>
</gene>
<comment type="caution">
    <text evidence="3">The sequence shown here is derived from an EMBL/GenBank/DDBJ whole genome shotgun (WGS) entry which is preliminary data.</text>
</comment>
<evidence type="ECO:0000259" key="2">
    <source>
        <dbReference type="Pfam" id="PF22422"/>
    </source>
</evidence>
<organism evidence="3 4">
    <name type="scientific">Candidatus Obscuribacter phosphatis</name>
    <dbReference type="NCBI Taxonomy" id="1906157"/>
    <lineage>
        <taxon>Bacteria</taxon>
        <taxon>Bacillati</taxon>
        <taxon>Candidatus Melainabacteria</taxon>
        <taxon>Candidatus Obscuribacterales</taxon>
        <taxon>Candidatus Obscuribacteraceae</taxon>
        <taxon>Candidatus Obscuribacter</taxon>
    </lineage>
</organism>
<evidence type="ECO:0000313" key="3">
    <source>
        <dbReference type="EMBL" id="MBN8661975.1"/>
    </source>
</evidence>
<feature type="domain" description="Putative glycogen debranching enzyme N-terminal" evidence="1">
    <location>
        <begin position="31"/>
        <end position="220"/>
    </location>
</feature>
<name>A0A8J7TMB1_9BACT</name>
<protein>
    <submittedName>
        <fullName evidence="3">Amylo-alpha-1,6-glucosidase</fullName>
    </submittedName>
</protein>
<dbReference type="InterPro" id="IPR012341">
    <property type="entry name" value="6hp_glycosidase-like_sf"/>
</dbReference>